<proteinExistence type="predicted"/>
<organism evidence="1 2">
    <name type="scientific">Necator americanus</name>
    <name type="common">Human hookworm</name>
    <dbReference type="NCBI Taxonomy" id="51031"/>
    <lineage>
        <taxon>Eukaryota</taxon>
        <taxon>Metazoa</taxon>
        <taxon>Ecdysozoa</taxon>
        <taxon>Nematoda</taxon>
        <taxon>Chromadorea</taxon>
        <taxon>Rhabditida</taxon>
        <taxon>Rhabditina</taxon>
        <taxon>Rhabditomorpha</taxon>
        <taxon>Strongyloidea</taxon>
        <taxon>Ancylostomatidae</taxon>
        <taxon>Bunostominae</taxon>
        <taxon>Necator</taxon>
    </lineage>
</organism>
<sequence>MDQDADSFTGCIQDAAKRKNAPCFNIKKEVRLWICGDETNVLYNSGWVVRTTSELSQEKRLRRRLRHQLKRGREKE</sequence>
<name>A0ABR1BTK7_NECAM</name>
<protein>
    <submittedName>
        <fullName evidence="1">Uncharacterized protein</fullName>
    </submittedName>
</protein>
<dbReference type="EMBL" id="JAVFWL010000001">
    <property type="protein sequence ID" value="KAK6729714.1"/>
    <property type="molecule type" value="Genomic_DNA"/>
</dbReference>
<gene>
    <name evidence="1" type="primary">Necator_chrI.g2771</name>
    <name evidence="1" type="ORF">RB195_006643</name>
</gene>
<dbReference type="Proteomes" id="UP001303046">
    <property type="component" value="Unassembled WGS sequence"/>
</dbReference>
<reference evidence="1 2" key="1">
    <citation type="submission" date="2023-08" db="EMBL/GenBank/DDBJ databases">
        <title>A Necator americanus chromosomal reference genome.</title>
        <authorList>
            <person name="Ilik V."/>
            <person name="Petrzelkova K.J."/>
            <person name="Pardy F."/>
            <person name="Fuh T."/>
            <person name="Niatou-Singa F.S."/>
            <person name="Gouil Q."/>
            <person name="Baker L."/>
            <person name="Ritchie M.E."/>
            <person name="Jex A.R."/>
            <person name="Gazzola D."/>
            <person name="Li H."/>
            <person name="Toshio Fujiwara R."/>
            <person name="Zhan B."/>
            <person name="Aroian R.V."/>
            <person name="Pafco B."/>
            <person name="Schwarz E.M."/>
        </authorList>
    </citation>
    <scope>NUCLEOTIDE SEQUENCE [LARGE SCALE GENOMIC DNA]</scope>
    <source>
        <strain evidence="1 2">Aroian</strain>
        <tissue evidence="1">Whole animal</tissue>
    </source>
</reference>
<accession>A0ABR1BTK7</accession>
<keyword evidence="2" id="KW-1185">Reference proteome</keyword>
<evidence type="ECO:0000313" key="1">
    <source>
        <dbReference type="EMBL" id="KAK6729714.1"/>
    </source>
</evidence>
<comment type="caution">
    <text evidence="1">The sequence shown here is derived from an EMBL/GenBank/DDBJ whole genome shotgun (WGS) entry which is preliminary data.</text>
</comment>
<evidence type="ECO:0000313" key="2">
    <source>
        <dbReference type="Proteomes" id="UP001303046"/>
    </source>
</evidence>